<name>A0A8G2A6T4_RAOPL</name>
<proteinExistence type="predicted"/>
<accession>A0A8G2A6T4</accession>
<dbReference type="Proteomes" id="UP000078124">
    <property type="component" value="Unassembled WGS sequence"/>
</dbReference>
<comment type="caution">
    <text evidence="2">The sequence shown here is derived from an EMBL/GenBank/DDBJ whole genome shotgun (WGS) entry which is preliminary data.</text>
</comment>
<reference evidence="2 3" key="1">
    <citation type="submission" date="2016-05" db="EMBL/GenBank/DDBJ databases">
        <authorList>
            <consortium name="Pathogen Informatics"/>
        </authorList>
    </citation>
    <scope>NUCLEOTIDE SEQUENCE [LARGE SCALE GENOMIC DNA]</scope>
    <source>
        <strain evidence="2 3">2880STDY5682802</strain>
    </source>
</reference>
<sequence length="328" mass="37206">MFILDEVNQEGQTGFCASAVYAHVFDVILAVFKFERISAVSGNQRPGEVRFLQVEHQRTLTFRFQFFIQRRDLFPGFRRIRYQVFVVNQRQRFNRDRVGDQFAVIAYGVPGKRIEFVLESFVRGDFSQQARLRIATETVMSPEDDVRAVASRRDLREFLFQLIRVFDGNFNAGIFFKLLTHFGETVIAFVAVNPDDQLTFFNFGEGRGGKHHRSQCRQREDASAGFDFHIPVLFGDVLVDTLRWLNGDEFPFLTTPFHPPYVYAPPVVCVICIAEMPVLGSGAHKNGAIFATCITKMALPRHPPQRGAISHPPVSSPIKKAGVEDSPG</sequence>
<evidence type="ECO:0000313" key="2">
    <source>
        <dbReference type="EMBL" id="SBM40677.1"/>
    </source>
</evidence>
<evidence type="ECO:0000313" key="3">
    <source>
        <dbReference type="Proteomes" id="UP000078124"/>
    </source>
</evidence>
<feature type="region of interest" description="Disordered" evidence="1">
    <location>
        <begin position="304"/>
        <end position="328"/>
    </location>
</feature>
<dbReference type="AlphaFoldDB" id="A0A8G2A6T4"/>
<protein>
    <submittedName>
        <fullName evidence="2">Uncharacterized protein</fullName>
    </submittedName>
</protein>
<evidence type="ECO:0000256" key="1">
    <source>
        <dbReference type="SAM" id="MobiDB-lite"/>
    </source>
</evidence>
<gene>
    <name evidence="2" type="ORF">SAMEA2273876_04647</name>
</gene>
<organism evidence="2 3">
    <name type="scientific">Raoultella planticola</name>
    <name type="common">Klebsiella planticola</name>
    <dbReference type="NCBI Taxonomy" id="575"/>
    <lineage>
        <taxon>Bacteria</taxon>
        <taxon>Pseudomonadati</taxon>
        <taxon>Pseudomonadota</taxon>
        <taxon>Gammaproteobacteria</taxon>
        <taxon>Enterobacterales</taxon>
        <taxon>Enterobacteriaceae</taxon>
        <taxon>Klebsiella/Raoultella group</taxon>
        <taxon>Raoultella</taxon>
    </lineage>
</organism>
<dbReference type="EMBL" id="FLAC01000023">
    <property type="protein sequence ID" value="SBM40677.1"/>
    <property type="molecule type" value="Genomic_DNA"/>
</dbReference>